<dbReference type="InterPro" id="IPR017896">
    <property type="entry name" value="4Fe4S_Fe-S-bd"/>
</dbReference>
<name>A0A7C4RT46_9BACT</name>
<dbReference type="EMBL" id="DSUH01000266">
    <property type="protein sequence ID" value="HGU33481.1"/>
    <property type="molecule type" value="Genomic_DNA"/>
</dbReference>
<dbReference type="Pfam" id="PF13247">
    <property type="entry name" value="Fer4_11"/>
    <property type="match status" value="1"/>
</dbReference>
<protein>
    <submittedName>
        <fullName evidence="8">4Fe-4S dicluster domain-containing protein</fullName>
    </submittedName>
</protein>
<dbReference type="PANTHER" id="PTHR43545:SF6">
    <property type="entry name" value="FORMATE DEHYDROGENASE, NITRATE-INDUCIBLE, IRON-SULFUR SUBUNIT"/>
    <property type="match status" value="1"/>
</dbReference>
<dbReference type="Gene3D" id="3.30.70.20">
    <property type="match status" value="2"/>
</dbReference>
<dbReference type="PANTHER" id="PTHR43545">
    <property type="entry name" value="FORMATE DEHYDROGENASE, NITRATE-INDUCIBLE, IRON-SULFUR SUBUNIT"/>
    <property type="match status" value="1"/>
</dbReference>
<dbReference type="GO" id="GO:0045333">
    <property type="term" value="P:cellular respiration"/>
    <property type="evidence" value="ECO:0007669"/>
    <property type="project" value="InterPro"/>
</dbReference>
<evidence type="ECO:0000256" key="3">
    <source>
        <dbReference type="ARBA" id="ARBA00022723"/>
    </source>
</evidence>
<evidence type="ECO:0000256" key="6">
    <source>
        <dbReference type="ARBA" id="ARBA00023014"/>
    </source>
</evidence>
<keyword evidence="4" id="KW-0677">Repeat</keyword>
<keyword evidence="6" id="KW-0411">Iron-sulfur</keyword>
<dbReference type="GO" id="GO:0015944">
    <property type="term" value="P:formate oxidation"/>
    <property type="evidence" value="ECO:0007669"/>
    <property type="project" value="InterPro"/>
</dbReference>
<evidence type="ECO:0000256" key="5">
    <source>
        <dbReference type="ARBA" id="ARBA00023004"/>
    </source>
</evidence>
<dbReference type="AlphaFoldDB" id="A0A7C4RT46"/>
<keyword evidence="5" id="KW-0408">Iron</keyword>
<dbReference type="SUPFAM" id="SSF54862">
    <property type="entry name" value="4Fe-4S ferredoxins"/>
    <property type="match status" value="1"/>
</dbReference>
<reference evidence="8" key="1">
    <citation type="journal article" date="2020" name="mSystems">
        <title>Genome- and Community-Level Interaction Insights into Carbon Utilization and Element Cycling Functions of Hydrothermarchaeota in Hydrothermal Sediment.</title>
        <authorList>
            <person name="Zhou Z."/>
            <person name="Liu Y."/>
            <person name="Xu W."/>
            <person name="Pan J."/>
            <person name="Luo Z.H."/>
            <person name="Li M."/>
        </authorList>
    </citation>
    <scope>NUCLEOTIDE SEQUENCE [LARGE SCALE GENOMIC DNA]</scope>
    <source>
        <strain evidence="8">SpSt-477</strain>
    </source>
</reference>
<comment type="caution">
    <text evidence="8">The sequence shown here is derived from an EMBL/GenBank/DDBJ whole genome shotgun (WGS) entry which is preliminary data.</text>
</comment>
<keyword evidence="3" id="KW-0479">Metal-binding</keyword>
<dbReference type="GO" id="GO:0046872">
    <property type="term" value="F:metal ion binding"/>
    <property type="evidence" value="ECO:0007669"/>
    <property type="project" value="UniProtKB-KW"/>
</dbReference>
<evidence type="ECO:0000259" key="7">
    <source>
        <dbReference type="PROSITE" id="PS51379"/>
    </source>
</evidence>
<dbReference type="GO" id="GO:0051539">
    <property type="term" value="F:4 iron, 4 sulfur cluster binding"/>
    <property type="evidence" value="ECO:0007669"/>
    <property type="project" value="UniProtKB-KW"/>
</dbReference>
<sequence length="239" mass="27004">MEKSFFVDTTLCTACRGCQVACKQWHNLPAEKTTNRGTIENPADLSFNTYKLVRMREQVVDNKLHWVFFPEQCRHCISPPCQDTAGEPGAIYTDPATGAVLYTAETRFLKADEIIASCPYNIPRKSEDGTLAKCDMCNDRVHNGLPPACVQTCPTGAMNFGDRDKMRKMADQRLAEVKKKYPKAQLIDPEDVRVIYLVAFEPKLYYEHAMASASDVGLTRHLALKKMIRPLEELVNRLV</sequence>
<feature type="domain" description="4Fe-4S ferredoxin-type" evidence="7">
    <location>
        <begin position="3"/>
        <end position="33"/>
    </location>
</feature>
<dbReference type="PIRSF" id="PIRSF036298">
    <property type="entry name" value="FDH_4Fe4S"/>
    <property type="match status" value="1"/>
</dbReference>
<dbReference type="CDD" id="cd10559">
    <property type="entry name" value="W-FDH"/>
    <property type="match status" value="1"/>
</dbReference>
<keyword evidence="2" id="KW-0004">4Fe-4S</keyword>
<gene>
    <name evidence="8" type="ORF">ENS29_11560</name>
</gene>
<dbReference type="InterPro" id="IPR014603">
    <property type="entry name" value="Formate_DH_Fe-S_su"/>
</dbReference>
<proteinExistence type="predicted"/>
<accession>A0A7C4RT46</accession>
<dbReference type="GO" id="GO:0030313">
    <property type="term" value="C:cell envelope"/>
    <property type="evidence" value="ECO:0007669"/>
    <property type="project" value="UniProtKB-SubCell"/>
</dbReference>
<evidence type="ECO:0000256" key="4">
    <source>
        <dbReference type="ARBA" id="ARBA00022737"/>
    </source>
</evidence>
<evidence type="ECO:0000313" key="8">
    <source>
        <dbReference type="EMBL" id="HGU33481.1"/>
    </source>
</evidence>
<dbReference type="InterPro" id="IPR051555">
    <property type="entry name" value="FDH_Electron_Transfer_Unit"/>
</dbReference>
<dbReference type="PROSITE" id="PS51379">
    <property type="entry name" value="4FE4S_FER_2"/>
    <property type="match status" value="1"/>
</dbReference>
<evidence type="ECO:0000256" key="2">
    <source>
        <dbReference type="ARBA" id="ARBA00022485"/>
    </source>
</evidence>
<evidence type="ECO:0000256" key="1">
    <source>
        <dbReference type="ARBA" id="ARBA00004196"/>
    </source>
</evidence>
<comment type="subcellular location">
    <subcellularLocation>
        <location evidence="1">Cell envelope</location>
    </subcellularLocation>
</comment>
<organism evidence="8">
    <name type="scientific">Desulfatirhabdium butyrativorans</name>
    <dbReference type="NCBI Taxonomy" id="340467"/>
    <lineage>
        <taxon>Bacteria</taxon>
        <taxon>Pseudomonadati</taxon>
        <taxon>Thermodesulfobacteriota</taxon>
        <taxon>Desulfobacteria</taxon>
        <taxon>Desulfobacterales</taxon>
        <taxon>Desulfatirhabdiaceae</taxon>
        <taxon>Desulfatirhabdium</taxon>
    </lineage>
</organism>